<dbReference type="InterPro" id="IPR036244">
    <property type="entry name" value="TipA-like_antibiotic-bd"/>
</dbReference>
<name>A0A285M130_9NOCA</name>
<dbReference type="InterPro" id="IPR047057">
    <property type="entry name" value="MerR_fam"/>
</dbReference>
<dbReference type="PROSITE" id="PS50937">
    <property type="entry name" value="HTH_MERR_2"/>
    <property type="match status" value="1"/>
</dbReference>
<keyword evidence="4" id="KW-0804">Transcription</keyword>
<dbReference type="SUPFAM" id="SSF89082">
    <property type="entry name" value="Antibiotic binding domain of TipA-like multidrug resistance regulators"/>
    <property type="match status" value="1"/>
</dbReference>
<dbReference type="GO" id="GO:0003677">
    <property type="term" value="F:DNA binding"/>
    <property type="evidence" value="ECO:0007669"/>
    <property type="project" value="UniProtKB-KW"/>
</dbReference>
<evidence type="ECO:0000313" key="7">
    <source>
        <dbReference type="Proteomes" id="UP000219565"/>
    </source>
</evidence>
<dbReference type="EMBL" id="OBEG01000009">
    <property type="protein sequence ID" value="SNY89616.1"/>
    <property type="molecule type" value="Genomic_DNA"/>
</dbReference>
<gene>
    <name evidence="6" type="ORF">SAMN04244553_6635</name>
</gene>
<dbReference type="Gene3D" id="1.10.1660.10">
    <property type="match status" value="1"/>
</dbReference>
<dbReference type="OrthoDB" id="9809391at2"/>
<dbReference type="Pfam" id="PF07739">
    <property type="entry name" value="TipAS"/>
    <property type="match status" value="1"/>
</dbReference>
<evidence type="ECO:0000256" key="1">
    <source>
        <dbReference type="ARBA" id="ARBA00023015"/>
    </source>
</evidence>
<keyword evidence="2 6" id="KW-0238">DNA-binding</keyword>
<dbReference type="GO" id="GO:0003700">
    <property type="term" value="F:DNA-binding transcription factor activity"/>
    <property type="evidence" value="ECO:0007669"/>
    <property type="project" value="InterPro"/>
</dbReference>
<dbReference type="CDD" id="cd01106">
    <property type="entry name" value="HTH_TipAL-Mta"/>
    <property type="match status" value="1"/>
</dbReference>
<sequence>MDEDGDLTVGAVASLVGVTIRTLHHWDSIGLVHPSERTDAGYRRYTAADLARIHRVLVYRELGVPLGDIAALLDAQAADALAALRTQRDQLRERVAHLRRMGDALDRMIEARESGILLSAEEQVAIFGEHWQPSWAAEARDRWGDTAQWAQYAERAAGRTAEHWQQIAEDVDSLHAELGAALRAGVMPGSEQANALAERHRASLGVYFDCTHSMHVCLGRTYATDPGFAAFYDGIETGLSGWLRDIIDANARANGVDPDSATWV</sequence>
<organism evidence="6 7">
    <name type="scientific">Nocardia amikacinitolerans</name>
    <dbReference type="NCBI Taxonomy" id="756689"/>
    <lineage>
        <taxon>Bacteria</taxon>
        <taxon>Bacillati</taxon>
        <taxon>Actinomycetota</taxon>
        <taxon>Actinomycetes</taxon>
        <taxon>Mycobacteriales</taxon>
        <taxon>Nocardiaceae</taxon>
        <taxon>Nocardia</taxon>
    </lineage>
</organism>
<evidence type="ECO:0000256" key="4">
    <source>
        <dbReference type="ARBA" id="ARBA00023163"/>
    </source>
</evidence>
<keyword evidence="7" id="KW-1185">Reference proteome</keyword>
<evidence type="ECO:0000256" key="3">
    <source>
        <dbReference type="ARBA" id="ARBA00023159"/>
    </source>
</evidence>
<protein>
    <submittedName>
        <fullName evidence="6">DNA-binding transcriptional regulator, MerR family</fullName>
    </submittedName>
</protein>
<keyword evidence="3" id="KW-0010">Activator</keyword>
<evidence type="ECO:0000313" key="6">
    <source>
        <dbReference type="EMBL" id="SNY89616.1"/>
    </source>
</evidence>
<accession>A0A285M130</accession>
<dbReference type="AlphaFoldDB" id="A0A285M130"/>
<evidence type="ECO:0000256" key="2">
    <source>
        <dbReference type="ARBA" id="ARBA00023125"/>
    </source>
</evidence>
<keyword evidence="1" id="KW-0805">Transcription regulation</keyword>
<dbReference type="SMART" id="SM00422">
    <property type="entry name" value="HTH_MERR"/>
    <property type="match status" value="1"/>
</dbReference>
<feature type="domain" description="HTH merR-type" evidence="5">
    <location>
        <begin position="6"/>
        <end position="75"/>
    </location>
</feature>
<dbReference type="STRING" id="1379680.GCA_001612615_04524"/>
<dbReference type="InterPro" id="IPR009061">
    <property type="entry name" value="DNA-bd_dom_put_sf"/>
</dbReference>
<dbReference type="SUPFAM" id="SSF46955">
    <property type="entry name" value="Putative DNA-binding domain"/>
    <property type="match status" value="1"/>
</dbReference>
<evidence type="ECO:0000259" key="5">
    <source>
        <dbReference type="PROSITE" id="PS50937"/>
    </source>
</evidence>
<dbReference type="PANTHER" id="PTHR30204">
    <property type="entry name" value="REDOX-CYCLING DRUG-SENSING TRANSCRIPTIONAL ACTIVATOR SOXR"/>
    <property type="match status" value="1"/>
</dbReference>
<dbReference type="PROSITE" id="PS00552">
    <property type="entry name" value="HTH_MERR_1"/>
    <property type="match status" value="1"/>
</dbReference>
<dbReference type="PANTHER" id="PTHR30204:SF90">
    <property type="entry name" value="HTH-TYPE TRANSCRIPTIONAL ACTIVATOR MTA"/>
    <property type="match status" value="1"/>
</dbReference>
<dbReference type="Pfam" id="PF13411">
    <property type="entry name" value="MerR_1"/>
    <property type="match status" value="1"/>
</dbReference>
<dbReference type="Gene3D" id="1.10.490.50">
    <property type="entry name" value="Antibiotic binding domain of TipA-like multidrug resistance regulators"/>
    <property type="match status" value="1"/>
</dbReference>
<dbReference type="InterPro" id="IPR000551">
    <property type="entry name" value="MerR-type_HTH_dom"/>
</dbReference>
<dbReference type="PRINTS" id="PR00040">
    <property type="entry name" value="HTHMERR"/>
</dbReference>
<proteinExistence type="predicted"/>
<dbReference type="InterPro" id="IPR012925">
    <property type="entry name" value="TipAS_dom"/>
</dbReference>
<dbReference type="Proteomes" id="UP000219565">
    <property type="component" value="Unassembled WGS sequence"/>
</dbReference>
<reference evidence="7" key="1">
    <citation type="submission" date="2017-09" db="EMBL/GenBank/DDBJ databases">
        <authorList>
            <person name="Varghese N."/>
            <person name="Submissions S."/>
        </authorList>
    </citation>
    <scope>NUCLEOTIDE SEQUENCE [LARGE SCALE GENOMIC DNA]</scope>
    <source>
        <strain evidence="7">DSM 45537</strain>
    </source>
</reference>